<reference evidence="1 2" key="1">
    <citation type="journal article" date="2015" name="Genome Biol.">
        <title>Comparative genomics of Steinernema reveals deeply conserved gene regulatory networks.</title>
        <authorList>
            <person name="Dillman A.R."/>
            <person name="Macchietto M."/>
            <person name="Porter C.F."/>
            <person name="Rogers A."/>
            <person name="Williams B."/>
            <person name="Antoshechkin I."/>
            <person name="Lee M.M."/>
            <person name="Goodwin Z."/>
            <person name="Lu X."/>
            <person name="Lewis E.E."/>
            <person name="Goodrich-Blair H."/>
            <person name="Stock S.P."/>
            <person name="Adams B.J."/>
            <person name="Sternberg P.W."/>
            <person name="Mortazavi A."/>
        </authorList>
    </citation>
    <scope>NUCLEOTIDE SEQUENCE [LARGE SCALE GENOMIC DNA]</scope>
    <source>
        <strain evidence="1 2">ALL</strain>
    </source>
</reference>
<gene>
    <name evidence="1" type="ORF">L596_028391</name>
</gene>
<accession>A0A4U5LYA6</accession>
<dbReference type="Proteomes" id="UP000298663">
    <property type="component" value="Unassembled WGS sequence"/>
</dbReference>
<organism evidence="1 2">
    <name type="scientific">Steinernema carpocapsae</name>
    <name type="common">Entomopathogenic nematode</name>
    <dbReference type="NCBI Taxonomy" id="34508"/>
    <lineage>
        <taxon>Eukaryota</taxon>
        <taxon>Metazoa</taxon>
        <taxon>Ecdysozoa</taxon>
        <taxon>Nematoda</taxon>
        <taxon>Chromadorea</taxon>
        <taxon>Rhabditida</taxon>
        <taxon>Tylenchina</taxon>
        <taxon>Panagrolaimomorpha</taxon>
        <taxon>Strongyloidoidea</taxon>
        <taxon>Steinernematidae</taxon>
        <taxon>Steinernema</taxon>
    </lineage>
</organism>
<sequence length="145" mass="16008">MLSIQSFQSSFFGALRFSSLKLVRMFTGNSAEKTRRAASRRVSSMRGTLLRGPKPGSDCDPSSLTSISALLEHEDDAMINSLELNRISDVIGDACFSLFCSQLTKYLLRHVKLADIPVMKAKKPNQMPALYSTSHRYSTPPMSAS</sequence>
<name>A0A4U5LYA6_STECR</name>
<dbReference type="EMBL" id="AZBU02000011">
    <property type="protein sequence ID" value="TKR61258.1"/>
    <property type="molecule type" value="Genomic_DNA"/>
</dbReference>
<comment type="caution">
    <text evidence="1">The sequence shown here is derived from an EMBL/GenBank/DDBJ whole genome shotgun (WGS) entry which is preliminary data.</text>
</comment>
<protein>
    <submittedName>
        <fullName evidence="1">Uncharacterized protein</fullName>
    </submittedName>
</protein>
<evidence type="ECO:0000313" key="2">
    <source>
        <dbReference type="Proteomes" id="UP000298663"/>
    </source>
</evidence>
<keyword evidence="2" id="KW-1185">Reference proteome</keyword>
<evidence type="ECO:0000313" key="1">
    <source>
        <dbReference type="EMBL" id="TKR61258.1"/>
    </source>
</evidence>
<dbReference type="AlphaFoldDB" id="A0A4U5LYA6"/>
<proteinExistence type="predicted"/>
<reference evidence="1 2" key="2">
    <citation type="journal article" date="2019" name="G3 (Bethesda)">
        <title>Hybrid Assembly of the Genome of the Entomopathogenic Nematode Steinernema carpocapsae Identifies the X-Chromosome.</title>
        <authorList>
            <person name="Serra L."/>
            <person name="Macchietto M."/>
            <person name="Macias-Munoz A."/>
            <person name="McGill C.J."/>
            <person name="Rodriguez I.M."/>
            <person name="Rodriguez B."/>
            <person name="Murad R."/>
            <person name="Mortazavi A."/>
        </authorList>
    </citation>
    <scope>NUCLEOTIDE SEQUENCE [LARGE SCALE GENOMIC DNA]</scope>
    <source>
        <strain evidence="1 2">ALL</strain>
    </source>
</reference>